<accession>A0A816TKS4</accession>
<dbReference type="EMBL" id="HG994359">
    <property type="protein sequence ID" value="CAF2099044.1"/>
    <property type="molecule type" value="Genomic_DNA"/>
</dbReference>
<name>A0A816TKS4_BRANA</name>
<keyword evidence="1" id="KW-0472">Membrane</keyword>
<organism evidence="2">
    <name type="scientific">Brassica napus</name>
    <name type="common">Rape</name>
    <dbReference type="NCBI Taxonomy" id="3708"/>
    <lineage>
        <taxon>Eukaryota</taxon>
        <taxon>Viridiplantae</taxon>
        <taxon>Streptophyta</taxon>
        <taxon>Embryophyta</taxon>
        <taxon>Tracheophyta</taxon>
        <taxon>Spermatophyta</taxon>
        <taxon>Magnoliopsida</taxon>
        <taxon>eudicotyledons</taxon>
        <taxon>Gunneridae</taxon>
        <taxon>Pentapetalae</taxon>
        <taxon>rosids</taxon>
        <taxon>malvids</taxon>
        <taxon>Brassicales</taxon>
        <taxon>Brassicaceae</taxon>
        <taxon>Brassiceae</taxon>
        <taxon>Brassica</taxon>
    </lineage>
</organism>
<sequence length="114" mass="12955">MVVTNAVGPLLGDLTCGTLLQKLQEILDEVGESDEQECLVYKSKVQQAAKSRVLHKVLEFVSTVHDLCEDEVNSEDEYEENTDQWTWGYFVVGVMSMGKFMLLVFVELDTFGWK</sequence>
<protein>
    <submittedName>
        <fullName evidence="2">(rape) hypothetical protein</fullName>
    </submittedName>
</protein>
<dbReference type="AlphaFoldDB" id="A0A816TKS4"/>
<evidence type="ECO:0000256" key="1">
    <source>
        <dbReference type="SAM" id="Phobius"/>
    </source>
</evidence>
<dbReference type="Proteomes" id="UP001295469">
    <property type="component" value="Chromosome A05"/>
</dbReference>
<evidence type="ECO:0000313" key="2">
    <source>
        <dbReference type="EMBL" id="CAF2099044.1"/>
    </source>
</evidence>
<proteinExistence type="predicted"/>
<feature type="transmembrane region" description="Helical" evidence="1">
    <location>
        <begin position="87"/>
        <end position="106"/>
    </location>
</feature>
<keyword evidence="1" id="KW-1133">Transmembrane helix</keyword>
<keyword evidence="1" id="KW-0812">Transmembrane</keyword>
<reference evidence="2" key="1">
    <citation type="submission" date="2021-01" db="EMBL/GenBank/DDBJ databases">
        <authorList>
            <consortium name="Genoscope - CEA"/>
            <person name="William W."/>
        </authorList>
    </citation>
    <scope>NUCLEOTIDE SEQUENCE</scope>
</reference>
<gene>
    <name evidence="2" type="ORF">DARMORV10_A05P25210.1</name>
</gene>